<dbReference type="OrthoDB" id="9810372at2"/>
<dbReference type="InterPro" id="IPR000600">
    <property type="entry name" value="ROK"/>
</dbReference>
<comment type="similarity">
    <text evidence="12">Belongs to the NanE family.</text>
</comment>
<dbReference type="GO" id="GO:0009384">
    <property type="term" value="F:N-acylmannosamine kinase activity"/>
    <property type="evidence" value="ECO:0007669"/>
    <property type="project" value="UniProtKB-EC"/>
</dbReference>
<comment type="catalytic activity">
    <reaction evidence="7">
        <text>an N-acyl-D-mannosamine + ATP = an N-acyl-D-mannosamine 6-phosphate + ADP + H(+)</text>
        <dbReference type="Rhea" id="RHEA:23832"/>
        <dbReference type="ChEBI" id="CHEBI:15378"/>
        <dbReference type="ChEBI" id="CHEBI:16062"/>
        <dbReference type="ChEBI" id="CHEBI:30616"/>
        <dbReference type="ChEBI" id="CHEBI:57666"/>
        <dbReference type="ChEBI" id="CHEBI:456216"/>
        <dbReference type="EC" id="2.7.1.60"/>
    </reaction>
</comment>
<evidence type="ECO:0000256" key="7">
    <source>
        <dbReference type="ARBA" id="ARBA00050815"/>
    </source>
</evidence>
<evidence type="ECO:0000256" key="10">
    <source>
        <dbReference type="ARBA" id="ARBA00061354"/>
    </source>
</evidence>
<evidence type="ECO:0000313" key="14">
    <source>
        <dbReference type="Proteomes" id="UP000321062"/>
    </source>
</evidence>
<comment type="pathway">
    <text evidence="9">Amino-sugar metabolism; N-acetylneuraminate degradation; D-fructose 6-phosphate from N-acetylneuraminate: step 2/5.</text>
</comment>
<comment type="similarity">
    <text evidence="10">In the N-terminal section; belongs to the NanE family.</text>
</comment>
<evidence type="ECO:0000256" key="12">
    <source>
        <dbReference type="HAMAP-Rule" id="MF_01235"/>
    </source>
</evidence>
<dbReference type="InterPro" id="IPR007260">
    <property type="entry name" value="NanE"/>
</dbReference>
<keyword evidence="4" id="KW-0418">Kinase</keyword>
<dbReference type="Gene3D" id="3.20.20.70">
    <property type="entry name" value="Aldolase class I"/>
    <property type="match status" value="1"/>
</dbReference>
<dbReference type="FunFam" id="3.20.20.70:FF:000035">
    <property type="entry name" value="Putative N-acetylmannosamine-6-phosphate 2-epimerase"/>
    <property type="match status" value="1"/>
</dbReference>
<evidence type="ECO:0000256" key="9">
    <source>
        <dbReference type="ARBA" id="ARBA00060606"/>
    </source>
</evidence>
<evidence type="ECO:0000256" key="11">
    <source>
        <dbReference type="ARBA" id="ARBA00061385"/>
    </source>
</evidence>
<dbReference type="NCBIfam" id="NF002231">
    <property type="entry name" value="PRK01130.1"/>
    <property type="match status" value="1"/>
</dbReference>
<dbReference type="GO" id="GO:0019262">
    <property type="term" value="P:N-acetylneuraminate catabolic process"/>
    <property type="evidence" value="ECO:0007669"/>
    <property type="project" value="UniProtKB-UniRule"/>
</dbReference>
<dbReference type="SUPFAM" id="SSF53067">
    <property type="entry name" value="Actin-like ATPase domain"/>
    <property type="match status" value="1"/>
</dbReference>
<comment type="pathway">
    <text evidence="3 12">Amino-sugar metabolism; N-acetylneuraminate degradation; D-fructose 6-phosphate from N-acetylneuraminate: step 3/5.</text>
</comment>
<comment type="function">
    <text evidence="2 12">Converts N-acetylmannosamine-6-phosphate (ManNAc-6-P) to N-acetylglucosamine-6-phosphate (GlcNAc-6-P).</text>
</comment>
<comment type="similarity">
    <text evidence="11">In the C-terminal section; belongs to the ROK (NagC/XylR) family. NanK subfamily.</text>
</comment>
<dbReference type="SUPFAM" id="SSF51366">
    <property type="entry name" value="Ribulose-phoshate binding barrel"/>
    <property type="match status" value="1"/>
</dbReference>
<evidence type="ECO:0000256" key="6">
    <source>
        <dbReference type="ARBA" id="ARBA00023277"/>
    </source>
</evidence>
<proteinExistence type="inferred from homology"/>
<dbReference type="UniPathway" id="UPA00629">
    <property type="reaction ID" value="UER00682"/>
</dbReference>
<keyword evidence="5 12" id="KW-0413">Isomerase</keyword>
<evidence type="ECO:0000256" key="1">
    <source>
        <dbReference type="ARBA" id="ARBA00000056"/>
    </source>
</evidence>
<dbReference type="PANTHER" id="PTHR36204:SF1">
    <property type="entry name" value="N-ACETYLMANNOSAMINE-6-PHOSPHATE 2-EPIMERASE-RELATED"/>
    <property type="match status" value="1"/>
</dbReference>
<dbReference type="EC" id="5.1.3.9" evidence="12"/>
<evidence type="ECO:0000256" key="5">
    <source>
        <dbReference type="ARBA" id="ARBA00023235"/>
    </source>
</evidence>
<gene>
    <name evidence="12" type="primary">nanE</name>
    <name evidence="13" type="ORF">FNA67_06195</name>
</gene>
<dbReference type="AlphaFoldDB" id="A0A5B9DMW1"/>
<dbReference type="RefSeq" id="WP_147655421.1">
    <property type="nucleotide sequence ID" value="NZ_BMFM01000001.1"/>
</dbReference>
<sequence length="510" mass="52486">MTSKASLLASLEGGLIVSCQPVDDGPMDSVEIVVAMALAARDGGARALRVEGAAKVAAVVKACDLPVVAIVKRDFDDSPVRITPLLEDVAALADAGAAIIAVDGTDRERPVPVATLLEAIHARGCLAMADLSNIEEAKAAKAMGFDVLGTTMSGYTGGPVPAEPDFDFVTACRALGGTVVAEGRFNSPQLAGEAIRAGASAVCVGSAITRQEHVTGWFLDAVNQAASSVTEPVLALDIGGTKSMLALVQNAKVIEHRIVATQGAIATPEWFAQMASECQDWGGRYASIGAAVTGVVDKGRWKALNPATLDIPPETPIIERLQEAFALDRVMAANDAQAAAWGEYRFGAGRRLDMMFVTVSSGIGGGVVLNGKLLTGARGLAGSLGQVTDLAGGRLEKSASGFGIARRAAEQGRAADTRLVFEALAAGEAWAETLVSSVAEELANALVNSQKLLDVEAFVLGGGVGLLEPFRTRLDRALASRAPLLRPTVRPAALGTFAGAIGIADLATRI</sequence>
<evidence type="ECO:0000256" key="3">
    <source>
        <dbReference type="ARBA" id="ARBA00005081"/>
    </source>
</evidence>
<comment type="catalytic activity">
    <reaction evidence="1 12">
        <text>an N-acyl-D-glucosamine 6-phosphate = an N-acyl-D-mannosamine 6-phosphate</text>
        <dbReference type="Rhea" id="RHEA:23932"/>
        <dbReference type="ChEBI" id="CHEBI:57599"/>
        <dbReference type="ChEBI" id="CHEBI:57666"/>
        <dbReference type="EC" id="5.1.3.9"/>
    </reaction>
</comment>
<evidence type="ECO:0000313" key="13">
    <source>
        <dbReference type="EMBL" id="QEE19788.1"/>
    </source>
</evidence>
<keyword evidence="6 12" id="KW-0119">Carbohydrate metabolism</keyword>
<dbReference type="InterPro" id="IPR013785">
    <property type="entry name" value="Aldolase_TIM"/>
</dbReference>
<dbReference type="KEGG" id="yti:FNA67_06195"/>
<dbReference type="GO" id="GO:0006053">
    <property type="term" value="P:N-acetylmannosamine catabolic process"/>
    <property type="evidence" value="ECO:0007669"/>
    <property type="project" value="TreeGrafter"/>
</dbReference>
<dbReference type="EMBL" id="CP041690">
    <property type="protein sequence ID" value="QEE19788.1"/>
    <property type="molecule type" value="Genomic_DNA"/>
</dbReference>
<dbReference type="GO" id="GO:0047465">
    <property type="term" value="F:N-acylglucosamine-6-phosphate 2-epimerase activity"/>
    <property type="evidence" value="ECO:0007669"/>
    <property type="project" value="UniProtKB-EC"/>
</dbReference>
<dbReference type="GO" id="GO:0005829">
    <property type="term" value="C:cytosol"/>
    <property type="evidence" value="ECO:0007669"/>
    <property type="project" value="TreeGrafter"/>
</dbReference>
<comment type="function">
    <text evidence="8">Catalyzes the phosphorylation of N-acetylmannosamine (ManNAc) to ManNAc-6-P.</text>
</comment>
<dbReference type="InterPro" id="IPR043129">
    <property type="entry name" value="ATPase_NBD"/>
</dbReference>
<evidence type="ECO:0000256" key="4">
    <source>
        <dbReference type="ARBA" id="ARBA00022777"/>
    </source>
</evidence>
<dbReference type="Pfam" id="PF00480">
    <property type="entry name" value="ROK"/>
    <property type="match status" value="1"/>
</dbReference>
<dbReference type="Proteomes" id="UP000321062">
    <property type="component" value="Chromosome"/>
</dbReference>
<keyword evidence="4" id="KW-0808">Transferase</keyword>
<keyword evidence="14" id="KW-1185">Reference proteome</keyword>
<name>A0A5B9DMW1_9HYPH</name>
<accession>A0A5B9DMW1</accession>
<organism evidence="13 14">
    <name type="scientific">Paradevosia tibetensis</name>
    <dbReference type="NCBI Taxonomy" id="1447062"/>
    <lineage>
        <taxon>Bacteria</taxon>
        <taxon>Pseudomonadati</taxon>
        <taxon>Pseudomonadota</taxon>
        <taxon>Alphaproteobacteria</taxon>
        <taxon>Hyphomicrobiales</taxon>
        <taxon>Devosiaceae</taxon>
        <taxon>Paradevosia</taxon>
    </lineage>
</organism>
<protein>
    <recommendedName>
        <fullName evidence="12">Putative N-acetylmannosamine-6-phosphate 2-epimerase</fullName>
        <ecNumber evidence="12">5.1.3.9</ecNumber>
    </recommendedName>
    <alternativeName>
        <fullName evidence="12">ManNAc-6-P epimerase</fullName>
    </alternativeName>
</protein>
<dbReference type="InterPro" id="IPR011060">
    <property type="entry name" value="RibuloseP-bd_barrel"/>
</dbReference>
<dbReference type="Pfam" id="PF04131">
    <property type="entry name" value="NanE"/>
    <property type="match status" value="1"/>
</dbReference>
<dbReference type="PANTHER" id="PTHR36204">
    <property type="entry name" value="N-ACETYLMANNOSAMINE-6-PHOSPHATE 2-EPIMERASE-RELATED"/>
    <property type="match status" value="1"/>
</dbReference>
<evidence type="ECO:0000256" key="2">
    <source>
        <dbReference type="ARBA" id="ARBA00002147"/>
    </source>
</evidence>
<dbReference type="HAMAP" id="MF_01235">
    <property type="entry name" value="ManNAc6P_epimer"/>
    <property type="match status" value="1"/>
</dbReference>
<evidence type="ECO:0000256" key="8">
    <source>
        <dbReference type="ARBA" id="ARBA00053450"/>
    </source>
</evidence>
<reference evidence="13 14" key="1">
    <citation type="journal article" date="2015" name="Int. J. Syst. Evol. Microbiol.">
        <title>Youhaiella tibetensis gen. nov., sp. nov., isolated from subsurface sediment.</title>
        <authorList>
            <person name="Wang Y.X."/>
            <person name="Huang F.Q."/>
            <person name="Nogi Y."/>
            <person name="Pang S.J."/>
            <person name="Wang P.K."/>
            <person name="Lv J."/>
        </authorList>
    </citation>
    <scope>NUCLEOTIDE SEQUENCE [LARGE SCALE GENOMIC DNA]</scope>
    <source>
        <strain evidence="14">fig4</strain>
    </source>
</reference>
<dbReference type="Gene3D" id="3.30.420.40">
    <property type="match status" value="2"/>
</dbReference>
<dbReference type="CDD" id="cd04729">
    <property type="entry name" value="NanE"/>
    <property type="match status" value="1"/>
</dbReference>